<dbReference type="CDD" id="cd01335">
    <property type="entry name" value="Radical_SAM"/>
    <property type="match status" value="1"/>
</dbReference>
<feature type="domain" description="Radical SAM core" evidence="5">
    <location>
        <begin position="101"/>
        <end position="338"/>
    </location>
</feature>
<dbReference type="GO" id="GO:0046872">
    <property type="term" value="F:metal ion binding"/>
    <property type="evidence" value="ECO:0007669"/>
    <property type="project" value="UniProtKB-KW"/>
</dbReference>
<dbReference type="PANTHER" id="PTHR11228">
    <property type="entry name" value="RADICAL SAM DOMAIN PROTEIN"/>
    <property type="match status" value="1"/>
</dbReference>
<comment type="caution">
    <text evidence="6">The sequence shown here is derived from an EMBL/GenBank/DDBJ whole genome shotgun (WGS) entry which is preliminary data.</text>
</comment>
<dbReference type="SFLD" id="SFLDS00029">
    <property type="entry name" value="Radical_SAM"/>
    <property type="match status" value="1"/>
</dbReference>
<gene>
    <name evidence="6" type="ORF">KDK92_23900</name>
</gene>
<dbReference type="InterPro" id="IPR058240">
    <property type="entry name" value="rSAM_sf"/>
</dbReference>
<organism evidence="6 7">
    <name type="scientific">Oceanirhabdus seepicola</name>
    <dbReference type="NCBI Taxonomy" id="2828781"/>
    <lineage>
        <taxon>Bacteria</taxon>
        <taxon>Bacillati</taxon>
        <taxon>Bacillota</taxon>
        <taxon>Clostridia</taxon>
        <taxon>Eubacteriales</taxon>
        <taxon>Clostridiaceae</taxon>
        <taxon>Oceanirhabdus</taxon>
    </lineage>
</organism>
<dbReference type="EMBL" id="JAGSOJ010000007">
    <property type="protein sequence ID" value="MCM1992773.1"/>
    <property type="molecule type" value="Genomic_DNA"/>
</dbReference>
<dbReference type="RefSeq" id="WP_250861941.1">
    <property type="nucleotide sequence ID" value="NZ_JAGSOJ010000007.1"/>
</dbReference>
<evidence type="ECO:0000256" key="4">
    <source>
        <dbReference type="ARBA" id="ARBA00023014"/>
    </source>
</evidence>
<dbReference type="InterPro" id="IPR023885">
    <property type="entry name" value="4Fe4S-binding_SPASM_dom"/>
</dbReference>
<dbReference type="Gene3D" id="3.20.20.70">
    <property type="entry name" value="Aldolase class I"/>
    <property type="match status" value="1"/>
</dbReference>
<dbReference type="Pfam" id="PF04055">
    <property type="entry name" value="Radical_SAM"/>
    <property type="match status" value="1"/>
</dbReference>
<keyword evidence="2" id="KW-0479">Metal-binding</keyword>
<dbReference type="GO" id="GO:0003824">
    <property type="term" value="F:catalytic activity"/>
    <property type="evidence" value="ECO:0007669"/>
    <property type="project" value="InterPro"/>
</dbReference>
<dbReference type="InterPro" id="IPR006638">
    <property type="entry name" value="Elp3/MiaA/NifB-like_rSAM"/>
</dbReference>
<dbReference type="PROSITE" id="PS51918">
    <property type="entry name" value="RADICAL_SAM"/>
    <property type="match status" value="1"/>
</dbReference>
<dbReference type="SUPFAM" id="SSF102114">
    <property type="entry name" value="Radical SAM enzymes"/>
    <property type="match status" value="1"/>
</dbReference>
<evidence type="ECO:0000256" key="1">
    <source>
        <dbReference type="ARBA" id="ARBA00022691"/>
    </source>
</evidence>
<dbReference type="InterPro" id="IPR013785">
    <property type="entry name" value="Aldolase_TIM"/>
</dbReference>
<dbReference type="Proteomes" id="UP001056429">
    <property type="component" value="Unassembled WGS sequence"/>
</dbReference>
<keyword evidence="4" id="KW-0411">Iron-sulfur</keyword>
<dbReference type="AlphaFoldDB" id="A0A9J6PDA3"/>
<reference evidence="6" key="2">
    <citation type="submission" date="2021-04" db="EMBL/GenBank/DDBJ databases">
        <authorList>
            <person name="Dong X."/>
        </authorList>
    </citation>
    <scope>NUCLEOTIDE SEQUENCE</scope>
    <source>
        <strain evidence="6">ZWT</strain>
    </source>
</reference>
<dbReference type="SMART" id="SM00729">
    <property type="entry name" value="Elp3"/>
    <property type="match status" value="1"/>
</dbReference>
<evidence type="ECO:0000256" key="3">
    <source>
        <dbReference type="ARBA" id="ARBA00023004"/>
    </source>
</evidence>
<protein>
    <submittedName>
        <fullName evidence="6">Radical SAM protein</fullName>
    </submittedName>
</protein>
<dbReference type="NCBIfam" id="TIGR04085">
    <property type="entry name" value="rSAM_more_4Fe4S"/>
    <property type="match status" value="1"/>
</dbReference>
<dbReference type="PANTHER" id="PTHR11228:SF7">
    <property type="entry name" value="PQQA PEPTIDE CYCLASE"/>
    <property type="match status" value="1"/>
</dbReference>
<dbReference type="Pfam" id="PF13186">
    <property type="entry name" value="SPASM"/>
    <property type="match status" value="1"/>
</dbReference>
<evidence type="ECO:0000313" key="7">
    <source>
        <dbReference type="Proteomes" id="UP001056429"/>
    </source>
</evidence>
<proteinExistence type="predicted"/>
<accession>A0A9J6PDA3</accession>
<sequence>MSIAIYKVNNDLYHIVDPYYGGIWEAEESSMKLFLRVLEEMRKKNIKDLKDLNIDDDMFMEFDKELWHEMITFIKENRISIFNQFDPRRIYENLQSYENGIITPPMTIVEVNRVCNYNCPWCYLDNMIQDDGVLSIEQIEQRIVEPLLKAGANYWAITGGEPSVTLDRTLKLITSIKDRTIREFGYRPYILLFTNGHKLKEYAELYKEAGVTIVQVSLSSPDEEQEVGLRRPPEGINSYREAVQGIKKCKEIGLEVILNSVITSDIGYGSNVDYIPKIYKLAKELKINTLDINLACPSGQAKKNNIVFSKEEYFKIKKYVQSNNFAEEDRIREDLPIDDLEEHREIRCGVGMLEFYVDYKGYTYPCNNLIHKEMLCAPRTILEENIKDIWFTSEKLSVFREYQDNNINEECGSCEYRGFCLGSCFARGWHQYGMLKMDKKPENCYKDVYAR</sequence>
<keyword evidence="7" id="KW-1185">Reference proteome</keyword>
<keyword evidence="1" id="KW-0949">S-adenosyl-L-methionine</keyword>
<name>A0A9J6PDA3_9CLOT</name>
<evidence type="ECO:0000259" key="5">
    <source>
        <dbReference type="PROSITE" id="PS51918"/>
    </source>
</evidence>
<reference evidence="6" key="1">
    <citation type="journal article" date="2021" name="mSystems">
        <title>Bacteria and Archaea Synergistically Convert Glycine Betaine to Biogenic Methane in the Formosa Cold Seep of the South China Sea.</title>
        <authorList>
            <person name="Li L."/>
            <person name="Zhang W."/>
            <person name="Zhang S."/>
            <person name="Song L."/>
            <person name="Sun Q."/>
            <person name="Zhang H."/>
            <person name="Xiang H."/>
            <person name="Dong X."/>
        </authorList>
    </citation>
    <scope>NUCLEOTIDE SEQUENCE</scope>
    <source>
        <strain evidence="6">ZWT</strain>
    </source>
</reference>
<evidence type="ECO:0000256" key="2">
    <source>
        <dbReference type="ARBA" id="ARBA00022723"/>
    </source>
</evidence>
<dbReference type="GO" id="GO:0051536">
    <property type="term" value="F:iron-sulfur cluster binding"/>
    <property type="evidence" value="ECO:0007669"/>
    <property type="project" value="UniProtKB-KW"/>
</dbReference>
<dbReference type="SFLD" id="SFLDG01067">
    <property type="entry name" value="SPASM/twitch_domain_containing"/>
    <property type="match status" value="1"/>
</dbReference>
<dbReference type="InterPro" id="IPR007197">
    <property type="entry name" value="rSAM"/>
</dbReference>
<evidence type="ECO:0000313" key="6">
    <source>
        <dbReference type="EMBL" id="MCM1992773.1"/>
    </source>
</evidence>
<keyword evidence="3" id="KW-0408">Iron</keyword>
<dbReference type="InterPro" id="IPR050377">
    <property type="entry name" value="Radical_SAM_PqqE_MftC-like"/>
</dbReference>